<accession>A0ABS5ZJ38</accession>
<evidence type="ECO:0000313" key="1">
    <source>
        <dbReference type="EMBL" id="MBU2713266.1"/>
    </source>
</evidence>
<name>A0ABS5ZJ38_9GAMM</name>
<proteinExistence type="predicted"/>
<dbReference type="RefSeq" id="WP_215821553.1">
    <property type="nucleotide sequence ID" value="NZ_JAGSOY010000069.1"/>
</dbReference>
<protein>
    <submittedName>
        <fullName evidence="1">Uncharacterized protein</fullName>
    </submittedName>
</protein>
<evidence type="ECO:0000313" key="2">
    <source>
        <dbReference type="Proteomes" id="UP000690515"/>
    </source>
</evidence>
<gene>
    <name evidence="1" type="ORF">KCG35_19540</name>
</gene>
<organism evidence="1 2">
    <name type="scientific">Zooshikella harenae</name>
    <dbReference type="NCBI Taxonomy" id="2827238"/>
    <lineage>
        <taxon>Bacteria</taxon>
        <taxon>Pseudomonadati</taxon>
        <taxon>Pseudomonadota</taxon>
        <taxon>Gammaproteobacteria</taxon>
        <taxon>Oceanospirillales</taxon>
        <taxon>Zooshikellaceae</taxon>
        <taxon>Zooshikella</taxon>
    </lineage>
</organism>
<dbReference type="Proteomes" id="UP000690515">
    <property type="component" value="Unassembled WGS sequence"/>
</dbReference>
<dbReference type="EMBL" id="JAGSOY010000069">
    <property type="protein sequence ID" value="MBU2713266.1"/>
    <property type="molecule type" value="Genomic_DNA"/>
</dbReference>
<comment type="caution">
    <text evidence="1">The sequence shown here is derived from an EMBL/GenBank/DDBJ whole genome shotgun (WGS) entry which is preliminary data.</text>
</comment>
<keyword evidence="2" id="KW-1185">Reference proteome</keyword>
<reference evidence="1 2" key="1">
    <citation type="submission" date="2021-04" db="EMBL/GenBank/DDBJ databases">
        <authorList>
            <person name="Pira H."/>
            <person name="Risdian C."/>
            <person name="Wink J."/>
        </authorList>
    </citation>
    <scope>NUCLEOTIDE SEQUENCE [LARGE SCALE GENOMIC DNA]</scope>
    <source>
        <strain evidence="1 2">WH53</strain>
    </source>
</reference>
<sequence length="143" mass="15845">MSIKGVNLIAQVKNPITLQGDKVEADIVLTRALQKTELSFFAYLHFDGIFGNTHCVNHEVYLKAIDSSLPSVLVGGLSFYGNRPQSDINPDGLHLVLNISKLWPELANLSTTSFKLILLPQRKVDKPGRAVINNIYFTLISPQ</sequence>